<keyword evidence="2" id="KW-0808">Transferase</keyword>
<dbReference type="Pfam" id="PF00581">
    <property type="entry name" value="Rhodanese"/>
    <property type="match status" value="2"/>
</dbReference>
<dbReference type="SMART" id="SM00450">
    <property type="entry name" value="RHOD"/>
    <property type="match status" value="2"/>
</dbReference>
<keyword evidence="8" id="KW-1185">Reference proteome</keyword>
<dbReference type="InterPro" id="IPR001763">
    <property type="entry name" value="Rhodanese-like_dom"/>
</dbReference>
<evidence type="ECO:0000256" key="5">
    <source>
        <dbReference type="SAM" id="MobiDB-lite"/>
    </source>
</evidence>
<dbReference type="FunFam" id="3.40.250.10:FF:000008">
    <property type="entry name" value="Sulfurtransferase"/>
    <property type="match status" value="1"/>
</dbReference>
<reference evidence="7" key="1">
    <citation type="submission" date="2023-03" db="EMBL/GenBank/DDBJ databases">
        <title>Electrophorus voltai genome.</title>
        <authorList>
            <person name="Bian C."/>
        </authorList>
    </citation>
    <scope>NUCLEOTIDE SEQUENCE</scope>
    <source>
        <strain evidence="7">CB-2022</strain>
        <tissue evidence="7">Muscle</tissue>
    </source>
</reference>
<dbReference type="CDD" id="cd01449">
    <property type="entry name" value="TST_Repeat_2"/>
    <property type="match status" value="1"/>
</dbReference>
<dbReference type="Gene3D" id="3.10.110.10">
    <property type="entry name" value="Ubiquitin Conjugating Enzyme"/>
    <property type="match status" value="2"/>
</dbReference>
<dbReference type="GO" id="GO:0004792">
    <property type="term" value="F:thiosulfate-cyanide sulfurtransferase activity"/>
    <property type="evidence" value="ECO:0007669"/>
    <property type="project" value="InterPro"/>
</dbReference>
<keyword evidence="3" id="KW-0677">Repeat</keyword>
<organism evidence="7 8">
    <name type="scientific">Electrophorus voltai</name>
    <dbReference type="NCBI Taxonomy" id="2609070"/>
    <lineage>
        <taxon>Eukaryota</taxon>
        <taxon>Metazoa</taxon>
        <taxon>Chordata</taxon>
        <taxon>Craniata</taxon>
        <taxon>Vertebrata</taxon>
        <taxon>Euteleostomi</taxon>
        <taxon>Actinopterygii</taxon>
        <taxon>Neopterygii</taxon>
        <taxon>Teleostei</taxon>
        <taxon>Ostariophysi</taxon>
        <taxon>Gymnotiformes</taxon>
        <taxon>Gymnotoidei</taxon>
        <taxon>Gymnotidae</taxon>
        <taxon>Electrophorus</taxon>
    </lineage>
</organism>
<dbReference type="GO" id="GO:0005739">
    <property type="term" value="C:mitochondrion"/>
    <property type="evidence" value="ECO:0007669"/>
    <property type="project" value="UniProtKB-SubCell"/>
</dbReference>
<evidence type="ECO:0000256" key="3">
    <source>
        <dbReference type="ARBA" id="ARBA00022737"/>
    </source>
</evidence>
<feature type="domain" description="Rhodanese" evidence="6">
    <location>
        <begin position="50"/>
        <end position="169"/>
    </location>
</feature>
<evidence type="ECO:0000256" key="4">
    <source>
        <dbReference type="ARBA" id="ARBA00023128"/>
    </source>
</evidence>
<dbReference type="CDD" id="cd23798">
    <property type="entry name" value="UBCc_UBE2I"/>
    <property type="match status" value="1"/>
</dbReference>
<evidence type="ECO:0000313" key="7">
    <source>
        <dbReference type="EMBL" id="KAK1785686.1"/>
    </source>
</evidence>
<dbReference type="Pfam" id="PF00179">
    <property type="entry name" value="UQ_con"/>
    <property type="match status" value="2"/>
</dbReference>
<dbReference type="InterPro" id="IPR016135">
    <property type="entry name" value="UBQ-conjugating_enzyme/RWD"/>
</dbReference>
<name>A0AAD9DL25_9TELE</name>
<dbReference type="FunFam" id="3.40.250.10:FF:000001">
    <property type="entry name" value="Sulfurtransferase"/>
    <property type="match status" value="1"/>
</dbReference>
<dbReference type="EMBL" id="JAROKS010000026">
    <property type="protein sequence ID" value="KAK1785686.1"/>
    <property type="molecule type" value="Genomic_DNA"/>
</dbReference>
<sequence>MALLESKHGGRRTTTDSYAHYSDKPNVMAGQIRALVNAKWLADAVKNNRVGPSLRILDASWYLPKVQRNATEEFKRCHIPGASFFDIDKCCDKTSPYEHMMPKESEFADYVGNLGIANNTHVVVYDGTDFGSFSAPRVWWMFRFFGHNSVSVLNGGLKNWLRESHPVTDQYFKPECSIFKTSINASCVKTYEDVLENITSKKFQLVDARVEGRFRGIEPEPREDTEPGHVPGAINMPFPSFMDSSGLERPVEELTELFKQAGVDLQKPFWVSCGSGVTACHIALAAYLCGNADGFVAVPTKNPDGTMNLMNWECAIPGKKGTLWEGGLYKLRMLFKDDYPSSPPKYLKGESHVCVCLLHQILLGIQELLNEPNIQDPAQAEAYTIYCQNRMDYEKRVRAQARRFAPT</sequence>
<evidence type="ECO:0000259" key="6">
    <source>
        <dbReference type="PROSITE" id="PS50206"/>
    </source>
</evidence>
<dbReference type="InterPro" id="IPR045078">
    <property type="entry name" value="TST/MPST-like"/>
</dbReference>
<dbReference type="Proteomes" id="UP001239994">
    <property type="component" value="Unassembled WGS sequence"/>
</dbReference>
<dbReference type="PROSITE" id="PS50206">
    <property type="entry name" value="RHODANESE_3"/>
    <property type="match status" value="2"/>
</dbReference>
<protein>
    <recommendedName>
        <fullName evidence="6">Rhodanese domain-containing protein</fullName>
    </recommendedName>
</protein>
<keyword evidence="4" id="KW-0496">Mitochondrion</keyword>
<evidence type="ECO:0000256" key="2">
    <source>
        <dbReference type="ARBA" id="ARBA00022679"/>
    </source>
</evidence>
<evidence type="ECO:0000313" key="8">
    <source>
        <dbReference type="Proteomes" id="UP001239994"/>
    </source>
</evidence>
<gene>
    <name evidence="7" type="ORF">P4O66_019023</name>
</gene>
<dbReference type="Gene3D" id="3.40.250.10">
    <property type="entry name" value="Rhodanese-like domain"/>
    <property type="match status" value="2"/>
</dbReference>
<proteinExistence type="predicted"/>
<dbReference type="InterPro" id="IPR001307">
    <property type="entry name" value="Thiosulphate_STrfase_CS"/>
</dbReference>
<dbReference type="SUPFAM" id="SSF52821">
    <property type="entry name" value="Rhodanese/Cell cycle control phosphatase"/>
    <property type="match status" value="2"/>
</dbReference>
<dbReference type="CDD" id="cd01448">
    <property type="entry name" value="TST_Repeat_1"/>
    <property type="match status" value="1"/>
</dbReference>
<dbReference type="AlphaFoldDB" id="A0AAD9DL25"/>
<feature type="domain" description="Rhodanese" evidence="6">
    <location>
        <begin position="199"/>
        <end position="290"/>
    </location>
</feature>
<comment type="subcellular location">
    <subcellularLocation>
        <location evidence="1">Mitochondrion</location>
    </subcellularLocation>
</comment>
<evidence type="ECO:0000256" key="1">
    <source>
        <dbReference type="ARBA" id="ARBA00004173"/>
    </source>
</evidence>
<comment type="caution">
    <text evidence="7">The sequence shown here is derived from an EMBL/GenBank/DDBJ whole genome shotgun (WGS) entry which is preliminary data.</text>
</comment>
<feature type="region of interest" description="Disordered" evidence="5">
    <location>
        <begin position="1"/>
        <end position="20"/>
    </location>
</feature>
<accession>A0AAD9DL25</accession>
<dbReference type="SMART" id="SM00212">
    <property type="entry name" value="UBCc"/>
    <property type="match status" value="1"/>
</dbReference>
<dbReference type="PANTHER" id="PTHR11364:SF27">
    <property type="entry name" value="SULFURTRANSFERASE"/>
    <property type="match status" value="1"/>
</dbReference>
<dbReference type="SUPFAM" id="SSF54495">
    <property type="entry name" value="UBC-like"/>
    <property type="match status" value="1"/>
</dbReference>
<dbReference type="InterPro" id="IPR000608">
    <property type="entry name" value="UBC"/>
</dbReference>
<dbReference type="PROSITE" id="PS00380">
    <property type="entry name" value="RHODANESE_1"/>
    <property type="match status" value="1"/>
</dbReference>
<dbReference type="InterPro" id="IPR036873">
    <property type="entry name" value="Rhodanese-like_dom_sf"/>
</dbReference>
<dbReference type="PANTHER" id="PTHR11364">
    <property type="entry name" value="THIOSULFATE SULFERTANSFERASE"/>
    <property type="match status" value="1"/>
</dbReference>